<evidence type="ECO:0000313" key="1">
    <source>
        <dbReference type="EMBL" id="JAC05555.1"/>
    </source>
</evidence>
<dbReference type="RefSeq" id="XP_004523624.1">
    <property type="nucleotide sequence ID" value="XM_004523567.3"/>
</dbReference>
<reference evidence="1" key="2">
    <citation type="journal article" date="2014" name="BMC Genomics">
        <title>A genomic perspective to assessing quality of mass-reared SIT flies used in Mediterranean fruit fly (Ceratitis capitata) eradication in California.</title>
        <authorList>
            <person name="Calla B."/>
            <person name="Hall B."/>
            <person name="Hou S."/>
            <person name="Geib S.M."/>
        </authorList>
    </citation>
    <scope>NUCLEOTIDE SEQUENCE</scope>
</reference>
<dbReference type="AlphaFoldDB" id="W8CE12"/>
<dbReference type="InterPro" id="IPR006912">
    <property type="entry name" value="Harbinger_derived_prot"/>
</dbReference>
<dbReference type="Pfam" id="PF04827">
    <property type="entry name" value="Plant_tran"/>
    <property type="match status" value="1"/>
</dbReference>
<dbReference type="PANTHER" id="PTHR22930:SF269">
    <property type="entry name" value="NUCLEASE HARBI1-LIKE PROTEIN"/>
    <property type="match status" value="1"/>
</dbReference>
<dbReference type="EMBL" id="GAMC01001001">
    <property type="protein sequence ID" value="JAC05555.1"/>
    <property type="molecule type" value="mRNA"/>
</dbReference>
<name>W8CE12_CERCA</name>
<proteinExistence type="evidence at transcript level"/>
<reference evidence="1" key="1">
    <citation type="submission" date="2013-07" db="EMBL/GenBank/DDBJ databases">
        <authorList>
            <person name="Geib S."/>
        </authorList>
    </citation>
    <scope>NUCLEOTIDE SEQUENCE</scope>
</reference>
<dbReference type="KEGG" id="ccat:101462749"/>
<evidence type="ECO:0008006" key="2">
    <source>
        <dbReference type="Google" id="ProtNLM"/>
    </source>
</evidence>
<dbReference type="GeneID" id="101462749"/>
<dbReference type="OrthoDB" id="7956949at2759"/>
<sequence length="425" mass="49663">MEEDLALSSLLFMKICNLFGRWKRAQRRSPPKRLNRNLEQIKKNKSSLSLPPEEFWRCPNNFHWVFVPMKEQDDEEFFENTCMNVTMFNKLVSLLEPEIAESALLPEKITAEQCLVLTLEYLVKGFTFYYIKSKYKLRSYETAHDIILETCELLWKVLRETYLAEPTESTYSTIAEKFSEKWHLPCCAGAITCMKIVTRRKKNRSNYTAVLATCDHNYVFTSLCIGNKCEFENTSFGQAVINCTLPFPDTEDLTGNKPKFPYYFAGNLCMPLLKTIMRTYRRFEESDRRKIFNYRISRGYQVIDNAFGILIARMHIFQKAINTKPDDCKSIVRAAVVLHNFIMVNDENQKYCPPKFADWEDDNHSIKAGGWRYTAGKKIFSLRPAKWAVRNHKQVAVDRRDFLAAYFESKGAVEFQNEFVDSISV</sequence>
<organism evidence="1">
    <name type="scientific">Ceratitis capitata</name>
    <name type="common">Mediterranean fruit fly</name>
    <name type="synonym">Tephritis capitata</name>
    <dbReference type="NCBI Taxonomy" id="7213"/>
    <lineage>
        <taxon>Eukaryota</taxon>
        <taxon>Metazoa</taxon>
        <taxon>Ecdysozoa</taxon>
        <taxon>Arthropoda</taxon>
        <taxon>Hexapoda</taxon>
        <taxon>Insecta</taxon>
        <taxon>Pterygota</taxon>
        <taxon>Neoptera</taxon>
        <taxon>Endopterygota</taxon>
        <taxon>Diptera</taxon>
        <taxon>Brachycera</taxon>
        <taxon>Muscomorpha</taxon>
        <taxon>Tephritoidea</taxon>
        <taxon>Tephritidae</taxon>
        <taxon>Ceratitis</taxon>
        <taxon>Ceratitis</taxon>
    </lineage>
</organism>
<dbReference type="InterPro" id="IPR045249">
    <property type="entry name" value="HARBI1-like"/>
</dbReference>
<protein>
    <recommendedName>
        <fullName evidence="2">DDE Tnp4 domain-containing protein</fullName>
    </recommendedName>
</protein>
<accession>W8CE12</accession>
<dbReference type="PANTHER" id="PTHR22930">
    <property type="match status" value="1"/>
</dbReference>